<evidence type="ECO:0000256" key="1">
    <source>
        <dbReference type="SAM" id="MobiDB-lite"/>
    </source>
</evidence>
<accession>A0AAE6UJR9</accession>
<keyword evidence="2" id="KW-1133">Transmembrane helix</keyword>
<feature type="compositionally biased region" description="Low complexity" evidence="1">
    <location>
        <begin position="85"/>
        <end position="94"/>
    </location>
</feature>
<keyword evidence="2" id="KW-0812">Transmembrane</keyword>
<gene>
    <name evidence="3" type="ORF">EDL80_04075</name>
</gene>
<dbReference type="EMBL" id="CP033455">
    <property type="protein sequence ID" value="QGR03716.1"/>
    <property type="molecule type" value="Genomic_DNA"/>
</dbReference>
<evidence type="ECO:0000313" key="3">
    <source>
        <dbReference type="EMBL" id="QGR03716.1"/>
    </source>
</evidence>
<reference evidence="3 4" key="1">
    <citation type="submission" date="2018-10" db="EMBL/GenBank/DDBJ databases">
        <title>Propagation and draft genome sequences of three atypical Erhlichia ruminantium isolates.</title>
        <authorList>
            <person name="Liebenberg J."/>
            <person name="Steyn H."/>
            <person name="Josemans A."/>
            <person name="Zweygarth E."/>
        </authorList>
    </citation>
    <scope>NUCLEOTIDE SEQUENCE [LARGE SCALE GENOMIC DNA]</scope>
    <source>
        <strain evidence="3 4">Omatjenne</strain>
    </source>
</reference>
<keyword evidence="2" id="KW-0472">Membrane</keyword>
<dbReference type="AlphaFoldDB" id="A0AAE6UJR9"/>
<feature type="region of interest" description="Disordered" evidence="1">
    <location>
        <begin position="63"/>
        <end position="138"/>
    </location>
</feature>
<organism evidence="3 4">
    <name type="scientific">Ehrlichia ruminantium</name>
    <name type="common">heartwater rickettsia</name>
    <name type="synonym">Cowdria ruminantium</name>
    <dbReference type="NCBI Taxonomy" id="779"/>
    <lineage>
        <taxon>Bacteria</taxon>
        <taxon>Pseudomonadati</taxon>
        <taxon>Pseudomonadota</taxon>
        <taxon>Alphaproteobacteria</taxon>
        <taxon>Rickettsiales</taxon>
        <taxon>Anaplasmataceae</taxon>
        <taxon>Ehrlichia</taxon>
    </lineage>
</organism>
<keyword evidence="4" id="KW-1185">Reference proteome</keyword>
<name>A0AAE6UJR9_EHRRU</name>
<evidence type="ECO:0000313" key="4">
    <source>
        <dbReference type="Proteomes" id="UP000422822"/>
    </source>
</evidence>
<dbReference type="Proteomes" id="UP000422822">
    <property type="component" value="Chromosome"/>
</dbReference>
<sequence>MNGRAMLGTAAGILGFVLGHRGIFVEEGGSRNNGTDAFIGGVVCALVAVSVFCAVSSCIGDRSQEQDIEQQDGHCNTDDVDVEESTGTSSSVGSASGPDDIDQSQENSNSDLESEGHSGNSDVGVDTTDSNSDDGWDFVNFRDIDIQELGTERAQQH</sequence>
<feature type="compositionally biased region" description="Polar residues" evidence="1">
    <location>
        <begin position="104"/>
        <end position="121"/>
    </location>
</feature>
<proteinExistence type="predicted"/>
<evidence type="ECO:0000256" key="2">
    <source>
        <dbReference type="SAM" id="Phobius"/>
    </source>
</evidence>
<feature type="transmembrane region" description="Helical" evidence="2">
    <location>
        <begin position="37"/>
        <end position="59"/>
    </location>
</feature>
<protein>
    <submittedName>
        <fullName evidence="3">Uncharacterized protein</fullName>
    </submittedName>
</protein>
<dbReference type="RefSeq" id="WP_158406902.1">
    <property type="nucleotide sequence ID" value="NZ_CP033455.1"/>
</dbReference>